<keyword evidence="3" id="KW-0067">ATP-binding</keyword>
<dbReference type="Proteomes" id="UP000648187">
    <property type="component" value="Unassembled WGS sequence"/>
</dbReference>
<dbReference type="GO" id="GO:0005886">
    <property type="term" value="C:plasma membrane"/>
    <property type="evidence" value="ECO:0007669"/>
    <property type="project" value="TreeGrafter"/>
</dbReference>
<dbReference type="FunFam" id="3.40.50.300:FF:000032">
    <property type="entry name" value="Export ABC transporter ATP-binding protein"/>
    <property type="match status" value="1"/>
</dbReference>
<dbReference type="InterPro" id="IPR003439">
    <property type="entry name" value="ABC_transporter-like_ATP-bd"/>
</dbReference>
<name>A0A835G442_SPOEX</name>
<evidence type="ECO:0000256" key="1">
    <source>
        <dbReference type="ARBA" id="ARBA00022448"/>
    </source>
</evidence>
<dbReference type="SUPFAM" id="SSF159238">
    <property type="entry name" value="SO1590-like"/>
    <property type="match status" value="1"/>
</dbReference>
<comment type="caution">
    <text evidence="5">The sequence shown here is derived from an EMBL/GenBank/DDBJ whole genome shotgun (WGS) entry which is preliminary data.</text>
</comment>
<dbReference type="AlphaFoldDB" id="A0A835G442"/>
<gene>
    <name evidence="5" type="ORF">HW555_014113</name>
</gene>
<dbReference type="InterPro" id="IPR021607">
    <property type="entry name" value="DUF3224"/>
</dbReference>
<dbReference type="SUPFAM" id="SSF52540">
    <property type="entry name" value="P-loop containing nucleoside triphosphate hydrolases"/>
    <property type="match status" value="1"/>
</dbReference>
<dbReference type="EMBL" id="JACKWZ010000859">
    <property type="protein sequence ID" value="KAF9404891.1"/>
    <property type="molecule type" value="Genomic_DNA"/>
</dbReference>
<dbReference type="PANTHER" id="PTHR24220:SF692">
    <property type="entry name" value="ABC TRANSPORTER DOMAIN-CONTAINING PROTEIN"/>
    <property type="match status" value="1"/>
</dbReference>
<protein>
    <recommendedName>
        <fullName evidence="4">ABC transporter domain-containing protein</fullName>
    </recommendedName>
</protein>
<dbReference type="Gene3D" id="3.40.50.300">
    <property type="entry name" value="P-loop containing nucleotide triphosphate hydrolases"/>
    <property type="match status" value="1"/>
</dbReference>
<evidence type="ECO:0000313" key="6">
    <source>
        <dbReference type="Proteomes" id="UP000648187"/>
    </source>
</evidence>
<reference evidence="5" key="1">
    <citation type="submission" date="2020-08" db="EMBL/GenBank/DDBJ databases">
        <title>Spodoptera exigua strain:BAW_Kor-Di-RS1 Genome sequencing and assembly.</title>
        <authorList>
            <person name="Kim J."/>
            <person name="Nam H.Y."/>
            <person name="Kwon M."/>
            <person name="Choi J.H."/>
            <person name="Cho S.R."/>
            <person name="Kim G.-H."/>
        </authorList>
    </citation>
    <scope>NUCLEOTIDE SEQUENCE</scope>
    <source>
        <strain evidence="5">BAW_Kor-Di-RS1</strain>
        <tissue evidence="5">Whole-body</tissue>
    </source>
</reference>
<proteinExistence type="predicted"/>
<evidence type="ECO:0000313" key="5">
    <source>
        <dbReference type="EMBL" id="KAF9404891.1"/>
    </source>
</evidence>
<dbReference type="GO" id="GO:0016887">
    <property type="term" value="F:ATP hydrolysis activity"/>
    <property type="evidence" value="ECO:0007669"/>
    <property type="project" value="InterPro"/>
</dbReference>
<dbReference type="PANTHER" id="PTHR24220">
    <property type="entry name" value="IMPORT ATP-BINDING PROTEIN"/>
    <property type="match status" value="1"/>
</dbReference>
<accession>A0A835G442</accession>
<sequence>MYQLKEVSKSFSVDNKKMSVLHEITTTFKAGDFALILGASGSGKTTLLNIISGLDTNYEGEILYEGQSLKTRNMDEFHKNEIGFVFQNFNLLTHLSVLENVKSAYYLNKSLSPSERDERAIQLLTKVGLADHINKSPNQLSGGQKQRVAIARALANNPKVIIADEPTGALDSVTAAEIINLLKQLSREGTLVITVTHDESLISYATKVLRIKDGYVIDDERISDPKINTERKLEVTSKVSLSLGATLHLVAYSPNQITSYYQDPERGGPPRPSEILKNEEIMKLKELYENEGVTEVYEKSHFTGIRFKYHGQLIETLAPTQMDEANLNKERYNTNTVADGYLLAGVFVTSEESGIVLPASVAKEILGLKSSEVNEENVNQLISKPITLVYQGREQGINHKTIEIETVIRGITSSEEEGFVQGFMASPKTFAEMVKSIGGDKPIYTVDAFTENPEAAEALIKKYKDDPDYEQVQGTIESYTINGNLKEEENAQQAIIYTQKRDFKNDVINELKENLVEENIYVQVEPIEEIGDNKIEDWDKVVILSTIQSSNPPEKVFDYINQHKNDHKLSIYLTADSSKWSKDPGDLDVTTAASKSENINVFSEKIKQPTDDAQKNFPVNRVQAEYQINGELQGTARVEYLLYYLESNMEDGHLATARIVGFLHFEGQYKGKTGTFTAAEKGIFDKGALDSPGMIINSSGELEGLEGSYQYDFIDGTSKLILDLKSAE</sequence>
<evidence type="ECO:0000256" key="3">
    <source>
        <dbReference type="ARBA" id="ARBA00022840"/>
    </source>
</evidence>
<dbReference type="InterPro" id="IPR015854">
    <property type="entry name" value="ABC_transpr_LolD-like"/>
</dbReference>
<dbReference type="InterPro" id="IPR017871">
    <property type="entry name" value="ABC_transporter-like_CS"/>
</dbReference>
<dbReference type="PROSITE" id="PS00211">
    <property type="entry name" value="ABC_TRANSPORTER_1"/>
    <property type="match status" value="1"/>
</dbReference>
<evidence type="ECO:0000256" key="2">
    <source>
        <dbReference type="ARBA" id="ARBA00022741"/>
    </source>
</evidence>
<organism evidence="5 6">
    <name type="scientific">Spodoptera exigua</name>
    <name type="common">Beet armyworm</name>
    <name type="synonym">Noctua fulgens</name>
    <dbReference type="NCBI Taxonomy" id="7107"/>
    <lineage>
        <taxon>Eukaryota</taxon>
        <taxon>Metazoa</taxon>
        <taxon>Ecdysozoa</taxon>
        <taxon>Arthropoda</taxon>
        <taxon>Hexapoda</taxon>
        <taxon>Insecta</taxon>
        <taxon>Pterygota</taxon>
        <taxon>Neoptera</taxon>
        <taxon>Endopterygota</taxon>
        <taxon>Lepidoptera</taxon>
        <taxon>Glossata</taxon>
        <taxon>Ditrysia</taxon>
        <taxon>Noctuoidea</taxon>
        <taxon>Noctuidae</taxon>
        <taxon>Amphipyrinae</taxon>
        <taxon>Spodoptera</taxon>
    </lineage>
</organism>
<keyword evidence="2" id="KW-0547">Nucleotide-binding</keyword>
<keyword evidence="6" id="KW-1185">Reference proteome</keyword>
<dbReference type="GO" id="GO:0022857">
    <property type="term" value="F:transmembrane transporter activity"/>
    <property type="evidence" value="ECO:0007669"/>
    <property type="project" value="TreeGrafter"/>
</dbReference>
<dbReference type="InterPro" id="IPR017911">
    <property type="entry name" value="MacB-like_ATP-bd"/>
</dbReference>
<dbReference type="GO" id="GO:0005524">
    <property type="term" value="F:ATP binding"/>
    <property type="evidence" value="ECO:0007669"/>
    <property type="project" value="UniProtKB-KW"/>
</dbReference>
<dbReference type="InterPro" id="IPR023159">
    <property type="entry name" value="SO1590-like_sf"/>
</dbReference>
<dbReference type="Pfam" id="PF11528">
    <property type="entry name" value="DUF3224"/>
    <property type="match status" value="1"/>
</dbReference>
<keyword evidence="1" id="KW-0813">Transport</keyword>
<feature type="domain" description="ABC transporter" evidence="4">
    <location>
        <begin position="2"/>
        <end position="238"/>
    </location>
</feature>
<dbReference type="Gene3D" id="2.40.350.10">
    <property type="entry name" value="SO1590-like"/>
    <property type="match status" value="1"/>
</dbReference>
<dbReference type="GO" id="GO:0098796">
    <property type="term" value="C:membrane protein complex"/>
    <property type="evidence" value="ECO:0007669"/>
    <property type="project" value="UniProtKB-ARBA"/>
</dbReference>
<dbReference type="CDD" id="cd03255">
    <property type="entry name" value="ABC_MJ0796_LolCDE_FtsE"/>
    <property type="match status" value="1"/>
</dbReference>
<evidence type="ECO:0000259" key="4">
    <source>
        <dbReference type="PROSITE" id="PS50893"/>
    </source>
</evidence>
<dbReference type="PROSITE" id="PS50893">
    <property type="entry name" value="ABC_TRANSPORTER_2"/>
    <property type="match status" value="1"/>
</dbReference>
<dbReference type="InterPro" id="IPR003593">
    <property type="entry name" value="AAA+_ATPase"/>
</dbReference>
<dbReference type="Pfam" id="PF00005">
    <property type="entry name" value="ABC_tran"/>
    <property type="match status" value="1"/>
</dbReference>
<dbReference type="SMART" id="SM00382">
    <property type="entry name" value="AAA"/>
    <property type="match status" value="1"/>
</dbReference>
<dbReference type="InterPro" id="IPR027417">
    <property type="entry name" value="P-loop_NTPase"/>
</dbReference>